<sequence>MRLKHIINCCISFLLACYCSLSVAAEPVLNGMATHIDLGKEQFIGALYSSSLSDNPDKLLANNQAMRMELKIVAPEGVTTRRFSRWWIEGMAINNAPTLLTEQADNMVKFDGLFKGRFVQNDTISFNYEPGKGVNISINDVALGNIAGDKFFAMLLRTWIGKVPLSSDYKDDILKAGNVNAALKARYDKIKPSKERTTEVAGWSKIKSAADLAAEKEKEKEAKDAAAKTAGAQTSSADSAKQAAALKAEQAKAEAARVEAARLAAQKAPAATAAAANDDDEKPALTAQNLLARQFYVSDNLKRIYASVRYPKKALERGQTGSVRVAVTINRQGNIVSTSVVQASEVEALNEAALEAVNKVAPYPAIPDAISGATFEFTAPIKFVLQK</sequence>
<dbReference type="Pfam" id="PF16036">
    <property type="entry name" value="Chalcone_3"/>
    <property type="match status" value="1"/>
</dbReference>
<feature type="domain" description="TonB C-terminal" evidence="12">
    <location>
        <begin position="295"/>
        <end position="387"/>
    </location>
</feature>
<dbReference type="PROSITE" id="PS51257">
    <property type="entry name" value="PROKAR_LIPOPROTEIN"/>
    <property type="match status" value="1"/>
</dbReference>
<keyword evidence="9" id="KW-0472">Membrane</keyword>
<keyword evidence="14" id="KW-1185">Reference proteome</keyword>
<evidence type="ECO:0000256" key="8">
    <source>
        <dbReference type="ARBA" id="ARBA00022989"/>
    </source>
</evidence>
<evidence type="ECO:0000256" key="4">
    <source>
        <dbReference type="ARBA" id="ARBA00022475"/>
    </source>
</evidence>
<organism evidence="13 14">
    <name type="scientific">Cellvibrio zantedeschiae</name>
    <dbReference type="NCBI Taxonomy" id="1237077"/>
    <lineage>
        <taxon>Bacteria</taxon>
        <taxon>Pseudomonadati</taxon>
        <taxon>Pseudomonadota</taxon>
        <taxon>Gammaproteobacteria</taxon>
        <taxon>Cellvibrionales</taxon>
        <taxon>Cellvibrionaceae</taxon>
        <taxon>Cellvibrio</taxon>
    </lineage>
</organism>
<feature type="chain" id="PRO_5046180444" description="TonB C-terminal domain-containing protein" evidence="11">
    <location>
        <begin position="25"/>
        <end position="387"/>
    </location>
</feature>
<protein>
    <recommendedName>
        <fullName evidence="12">TonB C-terminal domain-containing protein</fullName>
    </recommendedName>
</protein>
<evidence type="ECO:0000256" key="11">
    <source>
        <dbReference type="SAM" id="SignalP"/>
    </source>
</evidence>
<dbReference type="Proteomes" id="UP000619761">
    <property type="component" value="Unassembled WGS sequence"/>
</dbReference>
<comment type="similarity">
    <text evidence="2">Belongs to the TonB family.</text>
</comment>
<keyword evidence="3" id="KW-0813">Transport</keyword>
<dbReference type="Gene3D" id="3.30.1150.10">
    <property type="match status" value="1"/>
</dbReference>
<evidence type="ECO:0000256" key="1">
    <source>
        <dbReference type="ARBA" id="ARBA00004383"/>
    </source>
</evidence>
<dbReference type="SUPFAM" id="SSF74653">
    <property type="entry name" value="TolA/TonB C-terminal domain"/>
    <property type="match status" value="1"/>
</dbReference>
<evidence type="ECO:0000256" key="3">
    <source>
        <dbReference type="ARBA" id="ARBA00022448"/>
    </source>
</evidence>
<evidence type="ECO:0000256" key="5">
    <source>
        <dbReference type="ARBA" id="ARBA00022519"/>
    </source>
</evidence>
<keyword evidence="6" id="KW-0812">Transmembrane</keyword>
<keyword evidence="10" id="KW-0175">Coiled coil</keyword>
<dbReference type="PROSITE" id="PS52015">
    <property type="entry name" value="TONB_CTD"/>
    <property type="match status" value="1"/>
</dbReference>
<keyword evidence="7" id="KW-0653">Protein transport</keyword>
<dbReference type="InterPro" id="IPR036298">
    <property type="entry name" value="Chalcone_isomerase_sf"/>
</dbReference>
<dbReference type="PANTHER" id="PTHR33446">
    <property type="entry name" value="PROTEIN TONB-RELATED"/>
    <property type="match status" value="1"/>
</dbReference>
<evidence type="ECO:0000313" key="13">
    <source>
        <dbReference type="EMBL" id="GGY62557.1"/>
    </source>
</evidence>
<dbReference type="InterPro" id="IPR016087">
    <property type="entry name" value="Chalcone_isomerase"/>
</dbReference>
<gene>
    <name evidence="13" type="ORF">GCM10011613_02570</name>
</gene>
<name>A0ABQ3ASC5_9GAMM</name>
<feature type="signal peptide" evidence="11">
    <location>
        <begin position="1"/>
        <end position="24"/>
    </location>
</feature>
<evidence type="ECO:0000256" key="6">
    <source>
        <dbReference type="ARBA" id="ARBA00022692"/>
    </source>
</evidence>
<keyword evidence="8" id="KW-1133">Transmembrane helix</keyword>
<dbReference type="NCBIfam" id="TIGR01352">
    <property type="entry name" value="tonB_Cterm"/>
    <property type="match status" value="1"/>
</dbReference>
<keyword evidence="11" id="KW-0732">Signal</keyword>
<keyword evidence="4" id="KW-1003">Cell membrane</keyword>
<feature type="coiled-coil region" evidence="10">
    <location>
        <begin position="209"/>
        <end position="268"/>
    </location>
</feature>
<evidence type="ECO:0000256" key="10">
    <source>
        <dbReference type="SAM" id="Coils"/>
    </source>
</evidence>
<evidence type="ECO:0000256" key="7">
    <source>
        <dbReference type="ARBA" id="ARBA00022927"/>
    </source>
</evidence>
<keyword evidence="5" id="KW-0997">Cell inner membrane</keyword>
<evidence type="ECO:0000256" key="9">
    <source>
        <dbReference type="ARBA" id="ARBA00023136"/>
    </source>
</evidence>
<dbReference type="RefSeq" id="WP_189415335.1">
    <property type="nucleotide sequence ID" value="NZ_BMYZ01000001.1"/>
</dbReference>
<reference evidence="14" key="1">
    <citation type="journal article" date="2019" name="Int. J. Syst. Evol. Microbiol.">
        <title>The Global Catalogue of Microorganisms (GCM) 10K type strain sequencing project: providing services to taxonomists for standard genome sequencing and annotation.</title>
        <authorList>
            <consortium name="The Broad Institute Genomics Platform"/>
            <consortium name="The Broad Institute Genome Sequencing Center for Infectious Disease"/>
            <person name="Wu L."/>
            <person name="Ma J."/>
        </authorList>
    </citation>
    <scope>NUCLEOTIDE SEQUENCE [LARGE SCALE GENOMIC DNA]</scope>
    <source>
        <strain evidence="14">KCTC 32239</strain>
    </source>
</reference>
<dbReference type="InterPro" id="IPR037682">
    <property type="entry name" value="TonB_C"/>
</dbReference>
<dbReference type="EMBL" id="BMYZ01000001">
    <property type="protein sequence ID" value="GGY62557.1"/>
    <property type="molecule type" value="Genomic_DNA"/>
</dbReference>
<dbReference type="PANTHER" id="PTHR33446:SF2">
    <property type="entry name" value="PROTEIN TONB"/>
    <property type="match status" value="1"/>
</dbReference>
<dbReference type="InterPro" id="IPR006260">
    <property type="entry name" value="TonB/TolA_C"/>
</dbReference>
<dbReference type="InterPro" id="IPR051045">
    <property type="entry name" value="TonB-dependent_transducer"/>
</dbReference>
<evidence type="ECO:0000256" key="2">
    <source>
        <dbReference type="ARBA" id="ARBA00006555"/>
    </source>
</evidence>
<dbReference type="SUPFAM" id="SSF54626">
    <property type="entry name" value="Chalcone isomerase"/>
    <property type="match status" value="1"/>
</dbReference>
<comment type="caution">
    <text evidence="13">The sequence shown here is derived from an EMBL/GenBank/DDBJ whole genome shotgun (WGS) entry which is preliminary data.</text>
</comment>
<dbReference type="Pfam" id="PF03544">
    <property type="entry name" value="TonB_C"/>
    <property type="match status" value="1"/>
</dbReference>
<proteinExistence type="inferred from homology"/>
<comment type="subcellular location">
    <subcellularLocation>
        <location evidence="1">Cell inner membrane</location>
        <topology evidence="1">Single-pass membrane protein</topology>
        <orientation evidence="1">Periplasmic side</orientation>
    </subcellularLocation>
</comment>
<evidence type="ECO:0000313" key="14">
    <source>
        <dbReference type="Proteomes" id="UP000619761"/>
    </source>
</evidence>
<accession>A0ABQ3ASC5</accession>
<evidence type="ECO:0000259" key="12">
    <source>
        <dbReference type="PROSITE" id="PS52015"/>
    </source>
</evidence>